<evidence type="ECO:0000259" key="9">
    <source>
        <dbReference type="Pfam" id="PF12821"/>
    </source>
</evidence>
<evidence type="ECO:0000256" key="4">
    <source>
        <dbReference type="ARBA" id="ARBA00023136"/>
    </source>
</evidence>
<dbReference type="OrthoDB" id="413008at2759"/>
<comment type="subcellular location">
    <subcellularLocation>
        <location evidence="1">Membrane</location>
        <topology evidence="1">Multi-pass membrane protein</topology>
    </subcellularLocation>
</comment>
<feature type="transmembrane region" description="Helical" evidence="7">
    <location>
        <begin position="897"/>
        <end position="916"/>
    </location>
</feature>
<evidence type="ECO:0000256" key="2">
    <source>
        <dbReference type="ARBA" id="ARBA00022692"/>
    </source>
</evidence>
<feature type="transmembrane region" description="Helical" evidence="7">
    <location>
        <begin position="727"/>
        <end position="749"/>
    </location>
</feature>
<dbReference type="InterPro" id="IPR024528">
    <property type="entry name" value="ThrE_2"/>
</dbReference>
<dbReference type="EMBL" id="JANBTX010000017">
    <property type="protein sequence ID" value="KAJ2689970.1"/>
    <property type="molecule type" value="Genomic_DNA"/>
</dbReference>
<dbReference type="Pfam" id="PF06738">
    <property type="entry name" value="ThrE"/>
    <property type="match status" value="1"/>
</dbReference>
<comment type="similarity">
    <text evidence="5">Belongs to the ThrE exporter (TC 2.A.79) family.</text>
</comment>
<feature type="region of interest" description="Disordered" evidence="6">
    <location>
        <begin position="431"/>
        <end position="461"/>
    </location>
</feature>
<reference evidence="10" key="1">
    <citation type="submission" date="2022-07" db="EMBL/GenBank/DDBJ databases">
        <title>Phylogenomic reconstructions and comparative analyses of Kickxellomycotina fungi.</title>
        <authorList>
            <person name="Reynolds N.K."/>
            <person name="Stajich J.E."/>
            <person name="Barry K."/>
            <person name="Grigoriev I.V."/>
            <person name="Crous P."/>
            <person name="Smith M.E."/>
        </authorList>
    </citation>
    <scope>NUCLEOTIDE SEQUENCE</scope>
    <source>
        <strain evidence="10">CBS 109367</strain>
    </source>
</reference>
<feature type="transmembrane region" description="Helical" evidence="7">
    <location>
        <begin position="807"/>
        <end position="825"/>
    </location>
</feature>
<feature type="domain" description="Threonine/serine exporter-like N-terminal" evidence="8">
    <location>
        <begin position="513"/>
        <end position="749"/>
    </location>
</feature>
<dbReference type="AlphaFoldDB" id="A0A9W8GNI2"/>
<keyword evidence="11" id="KW-1185">Reference proteome</keyword>
<protein>
    <submittedName>
        <fullName evidence="10">Pheromone-regulated protein prm10</fullName>
    </submittedName>
</protein>
<dbReference type="InterPro" id="IPR051361">
    <property type="entry name" value="ThrE/Ser_Exporter"/>
</dbReference>
<evidence type="ECO:0000313" key="11">
    <source>
        <dbReference type="Proteomes" id="UP001151516"/>
    </source>
</evidence>
<accession>A0A9W8GNI2</accession>
<feature type="domain" description="Threonine/Serine exporter ThrE" evidence="9">
    <location>
        <begin position="787"/>
        <end position="913"/>
    </location>
</feature>
<dbReference type="PANTHER" id="PTHR31082">
    <property type="entry name" value="PHEROMONE-REGULATED MEMBRANE PROTEIN 10"/>
    <property type="match status" value="1"/>
</dbReference>
<keyword evidence="2 7" id="KW-0812">Transmembrane</keyword>
<evidence type="ECO:0000256" key="6">
    <source>
        <dbReference type="SAM" id="MobiDB-lite"/>
    </source>
</evidence>
<feature type="region of interest" description="Disordered" evidence="6">
    <location>
        <begin position="280"/>
        <end position="342"/>
    </location>
</feature>
<evidence type="ECO:0000256" key="5">
    <source>
        <dbReference type="ARBA" id="ARBA00034125"/>
    </source>
</evidence>
<evidence type="ECO:0000256" key="3">
    <source>
        <dbReference type="ARBA" id="ARBA00022989"/>
    </source>
</evidence>
<feature type="transmembrane region" description="Helical" evidence="7">
    <location>
        <begin position="693"/>
        <end position="715"/>
    </location>
</feature>
<feature type="transmembrane region" description="Helical" evidence="7">
    <location>
        <begin position="862"/>
        <end position="885"/>
    </location>
</feature>
<evidence type="ECO:0000256" key="7">
    <source>
        <dbReference type="SAM" id="Phobius"/>
    </source>
</evidence>
<feature type="region of interest" description="Disordered" evidence="6">
    <location>
        <begin position="1"/>
        <end position="30"/>
    </location>
</feature>
<dbReference type="PANTHER" id="PTHR31082:SF4">
    <property type="entry name" value="PHEROMONE-REGULATED MEMBRANE PROTEIN 10"/>
    <property type="match status" value="1"/>
</dbReference>
<evidence type="ECO:0000256" key="1">
    <source>
        <dbReference type="ARBA" id="ARBA00004141"/>
    </source>
</evidence>
<feature type="compositionally biased region" description="Basic and acidic residues" evidence="6">
    <location>
        <begin position="231"/>
        <end position="241"/>
    </location>
</feature>
<feature type="region of interest" description="Disordered" evidence="6">
    <location>
        <begin position="128"/>
        <end position="147"/>
    </location>
</feature>
<dbReference type="GO" id="GO:0016020">
    <property type="term" value="C:membrane"/>
    <property type="evidence" value="ECO:0007669"/>
    <property type="project" value="UniProtKB-SubCell"/>
</dbReference>
<dbReference type="InterPro" id="IPR010619">
    <property type="entry name" value="ThrE-like_N"/>
</dbReference>
<sequence>MLNAQERAKVQARVQDEHSATAPVVTRPMELPDTGYFAPRVPIVRANSLSASPSPLIVRYSPPSEDSPAENNEPVVPEPSGLRRRLTRAKATILRLGRSQNSNDRSISDTESEPDSDHERRMEKKFDAHANTAETAPTNNIDANNAEITNPPSFYPVNLSMENPGVVHMNMSGHQAAKNIVDSVLGAIGTSTSQYKKLPSGGDGIAADITPSDLEAGVGKRVKFAEGSSSARHEAHNHHSGESTARQSPRMGSTSPHQVMPMASAASLRGVYANLSKLQSRMAEHQEKRDQRMREMRARDEHRRKEEAEREARRLHQLQQLQQRRDELHTDDRPKTRARELLERERAALSTVGTRLREIPSRIPECITGKRRGHSRSRSGTQTPPVLANEGRSATASDGGGRNDFVLHSFQAVPRPASIANLSDLLGAALSSQQSRSGSPDSSPPLRSLKNSPRLSPLTTPGWDEIVASSGMFSGGPGSRMSMASVDTTMQAFDMEKQKILSQLADIFNRQNYLLVASRALMGFGAPLHRLEANLVAIAINLDVAATFAVLPGIILITFGDEDTRTSETYVVRMTPGYDMHRLERTNRTIRRVLKGRISVGKGVKEIERILATPPLYPWWAMIMDYVVCSFFICPLFWSGSWRDAAISAMLGLIVGLLQLTAGRFANYANLFEVSSAFIVSFIAALLQDYVCFGTVSFSGIAMLLPGLALTTSIIEMASRNMITGTVRFIFAMCRCFMLGYGISVGSTLGTRVLGRSTSVDLLADQMSSTSGLGNCNDGVNKYWWFLFLPVLSLSFNMSISAHWRQWPIMLIAGCLAYTVSYFSALSEALAPLAPAIAAFAMGLFANGMATFSNHRSAIEPILGGVQLLVPGSLGLRTVLAFITSSGNSSGNFLYDMFSTSLSIAVGLFLSGMVVFPNRKKRVGLMTF</sequence>
<feature type="region of interest" description="Disordered" evidence="6">
    <location>
        <begin position="362"/>
        <end position="400"/>
    </location>
</feature>
<feature type="compositionally biased region" description="Polar residues" evidence="6">
    <location>
        <begin position="132"/>
        <end position="147"/>
    </location>
</feature>
<feature type="region of interest" description="Disordered" evidence="6">
    <location>
        <begin position="53"/>
        <end position="122"/>
    </location>
</feature>
<feature type="compositionally biased region" description="Low complexity" evidence="6">
    <location>
        <begin position="70"/>
        <end position="79"/>
    </location>
</feature>
<evidence type="ECO:0000259" key="8">
    <source>
        <dbReference type="Pfam" id="PF06738"/>
    </source>
</evidence>
<gene>
    <name evidence="10" type="primary">PRM10_1</name>
    <name evidence="10" type="ORF">IWW39_001081</name>
</gene>
<organism evidence="10 11">
    <name type="scientific">Coemansia spiralis</name>
    <dbReference type="NCBI Taxonomy" id="417178"/>
    <lineage>
        <taxon>Eukaryota</taxon>
        <taxon>Fungi</taxon>
        <taxon>Fungi incertae sedis</taxon>
        <taxon>Zoopagomycota</taxon>
        <taxon>Kickxellomycotina</taxon>
        <taxon>Kickxellomycetes</taxon>
        <taxon>Kickxellales</taxon>
        <taxon>Kickxellaceae</taxon>
        <taxon>Coemansia</taxon>
    </lineage>
</organism>
<feature type="transmembrane region" description="Helical" evidence="7">
    <location>
        <begin position="619"/>
        <end position="639"/>
    </location>
</feature>
<feature type="transmembrane region" description="Helical" evidence="7">
    <location>
        <begin position="645"/>
        <end position="662"/>
    </location>
</feature>
<feature type="region of interest" description="Disordered" evidence="6">
    <location>
        <begin position="225"/>
        <end position="258"/>
    </location>
</feature>
<feature type="compositionally biased region" description="Polar residues" evidence="6">
    <location>
        <begin position="450"/>
        <end position="459"/>
    </location>
</feature>
<feature type="compositionally biased region" description="Basic and acidic residues" evidence="6">
    <location>
        <begin position="282"/>
        <end position="314"/>
    </location>
</feature>
<name>A0A9W8GNI2_9FUNG</name>
<feature type="transmembrane region" description="Helical" evidence="7">
    <location>
        <begin position="831"/>
        <end position="850"/>
    </location>
</feature>
<proteinExistence type="inferred from homology"/>
<comment type="caution">
    <text evidence="10">The sequence shown here is derived from an EMBL/GenBank/DDBJ whole genome shotgun (WGS) entry which is preliminary data.</text>
</comment>
<evidence type="ECO:0000313" key="10">
    <source>
        <dbReference type="EMBL" id="KAJ2689970.1"/>
    </source>
</evidence>
<feature type="compositionally biased region" description="Basic and acidic residues" evidence="6">
    <location>
        <begin position="323"/>
        <end position="342"/>
    </location>
</feature>
<feature type="compositionally biased region" description="Polar residues" evidence="6">
    <location>
        <begin position="242"/>
        <end position="257"/>
    </location>
</feature>
<feature type="compositionally biased region" description="Basic and acidic residues" evidence="6">
    <location>
        <begin position="1"/>
        <end position="19"/>
    </location>
</feature>
<dbReference type="Proteomes" id="UP001151516">
    <property type="component" value="Unassembled WGS sequence"/>
</dbReference>
<feature type="compositionally biased region" description="Low complexity" evidence="6">
    <location>
        <begin position="431"/>
        <end position="449"/>
    </location>
</feature>
<feature type="transmembrane region" description="Helical" evidence="7">
    <location>
        <begin position="783"/>
        <end position="800"/>
    </location>
</feature>
<keyword evidence="4 7" id="KW-0472">Membrane</keyword>
<dbReference type="GO" id="GO:0022857">
    <property type="term" value="F:transmembrane transporter activity"/>
    <property type="evidence" value="ECO:0007669"/>
    <property type="project" value="InterPro"/>
</dbReference>
<dbReference type="Pfam" id="PF12821">
    <property type="entry name" value="ThrE_2"/>
    <property type="match status" value="1"/>
</dbReference>
<keyword evidence="3 7" id="KW-1133">Transmembrane helix</keyword>